<keyword evidence="2" id="KW-0732">Signal</keyword>
<gene>
    <name evidence="3" type="ORF">CBI31_00700</name>
</gene>
<keyword evidence="4" id="KW-1185">Reference proteome</keyword>
<dbReference type="InterPro" id="IPR005064">
    <property type="entry name" value="BUG"/>
</dbReference>
<organism evidence="3 4">
    <name type="scientific">Polynucleobacter campilacus</name>
    <dbReference type="NCBI Taxonomy" id="1743163"/>
    <lineage>
        <taxon>Bacteria</taxon>
        <taxon>Pseudomonadati</taxon>
        <taxon>Pseudomonadota</taxon>
        <taxon>Betaproteobacteria</taxon>
        <taxon>Burkholderiales</taxon>
        <taxon>Burkholderiaceae</taxon>
        <taxon>Polynucleobacter</taxon>
    </lineage>
</organism>
<name>A0A254Q1W0_9BURK</name>
<dbReference type="RefSeq" id="WP_088524513.1">
    <property type="nucleotide sequence ID" value="NZ_NGUP01000001.1"/>
</dbReference>
<protein>
    <recommendedName>
        <fullName evidence="5">ABC transporter substrate-binding protein</fullName>
    </recommendedName>
</protein>
<dbReference type="PIRSF" id="PIRSF017082">
    <property type="entry name" value="YflP"/>
    <property type="match status" value="1"/>
</dbReference>
<proteinExistence type="inferred from homology"/>
<feature type="signal peptide" evidence="2">
    <location>
        <begin position="1"/>
        <end position="22"/>
    </location>
</feature>
<evidence type="ECO:0000313" key="4">
    <source>
        <dbReference type="Proteomes" id="UP000197528"/>
    </source>
</evidence>
<evidence type="ECO:0000313" key="3">
    <source>
        <dbReference type="EMBL" id="OWS70801.1"/>
    </source>
</evidence>
<evidence type="ECO:0000256" key="2">
    <source>
        <dbReference type="SAM" id="SignalP"/>
    </source>
</evidence>
<dbReference type="InterPro" id="IPR042100">
    <property type="entry name" value="Bug_dom1"/>
</dbReference>
<accession>A0A254Q1W0</accession>
<reference evidence="3 4" key="1">
    <citation type="submission" date="2017-05" db="EMBL/GenBank/DDBJ databases">
        <title>Genome of Polynucleobacter sp. MWH-Feld-100.</title>
        <authorList>
            <person name="Hahn M.W."/>
        </authorList>
    </citation>
    <scope>NUCLEOTIDE SEQUENCE [LARGE SCALE GENOMIC DNA]</scope>
    <source>
        <strain evidence="3 4">MWH-Feld-100</strain>
    </source>
</reference>
<sequence>MLGKFFGVALSTLFLWSTPSNAQIPNKTIRLIVPFSPGGGADSLARPLSDQLKNKLDRTIVIENKPGAASNIGTEFVARSAADGSILLINTDGIAIYPYLYSKLNYDVFKDLIPITFIAETPLVLASNKSLPPNNLKELIAFAKVEDNKFSFANPGLGTPHHLAFELFAKQAGVTAAQPVYKGGGPALQDVLAGHAQVGMFTLGAVISHINQGNLKPYAVMTEKRANSADNIPTMSEAGLPGVRAGLRFVLMAPKGTPPQTISAIYKATIESLKEPALREAYSKQGFEILGTTPEETEKIMRQDYVKWGPILNQLNIKLD</sequence>
<dbReference type="SUPFAM" id="SSF53850">
    <property type="entry name" value="Periplasmic binding protein-like II"/>
    <property type="match status" value="1"/>
</dbReference>
<feature type="chain" id="PRO_5012445550" description="ABC transporter substrate-binding protein" evidence="2">
    <location>
        <begin position="23"/>
        <end position="320"/>
    </location>
</feature>
<dbReference type="Proteomes" id="UP000197528">
    <property type="component" value="Unassembled WGS sequence"/>
</dbReference>
<dbReference type="Gene3D" id="3.40.190.10">
    <property type="entry name" value="Periplasmic binding protein-like II"/>
    <property type="match status" value="1"/>
</dbReference>
<dbReference type="EMBL" id="NGUP01000001">
    <property type="protein sequence ID" value="OWS70801.1"/>
    <property type="molecule type" value="Genomic_DNA"/>
</dbReference>
<dbReference type="PANTHER" id="PTHR42928">
    <property type="entry name" value="TRICARBOXYLATE-BINDING PROTEIN"/>
    <property type="match status" value="1"/>
</dbReference>
<comment type="caution">
    <text evidence="3">The sequence shown here is derived from an EMBL/GenBank/DDBJ whole genome shotgun (WGS) entry which is preliminary data.</text>
</comment>
<dbReference type="Pfam" id="PF03401">
    <property type="entry name" value="TctC"/>
    <property type="match status" value="1"/>
</dbReference>
<dbReference type="PANTHER" id="PTHR42928:SF5">
    <property type="entry name" value="BLR1237 PROTEIN"/>
    <property type="match status" value="1"/>
</dbReference>
<dbReference type="AlphaFoldDB" id="A0A254Q1W0"/>
<evidence type="ECO:0000256" key="1">
    <source>
        <dbReference type="ARBA" id="ARBA00006987"/>
    </source>
</evidence>
<dbReference type="OrthoDB" id="8891378at2"/>
<comment type="similarity">
    <text evidence="1">Belongs to the UPF0065 (bug) family.</text>
</comment>
<dbReference type="Gene3D" id="3.40.190.150">
    <property type="entry name" value="Bordetella uptake gene, domain 1"/>
    <property type="match status" value="1"/>
</dbReference>
<evidence type="ECO:0008006" key="5">
    <source>
        <dbReference type="Google" id="ProtNLM"/>
    </source>
</evidence>